<protein>
    <submittedName>
        <fullName evidence="9">COBRA, plant</fullName>
    </submittedName>
</protein>
<keyword evidence="7" id="KW-0812">Transmembrane</keyword>
<evidence type="ECO:0000256" key="3">
    <source>
        <dbReference type="ARBA" id="ARBA00022622"/>
    </source>
</evidence>
<dbReference type="PANTHER" id="PTHR31673:SF50">
    <property type="entry name" value="COBRA-LIKE PROTEIN"/>
    <property type="match status" value="1"/>
</dbReference>
<comment type="caution">
    <text evidence="9">The sequence shown here is derived from an EMBL/GenBank/DDBJ whole genome shotgun (WGS) entry which is preliminary data.</text>
</comment>
<feature type="transmembrane region" description="Helical" evidence="7">
    <location>
        <begin position="455"/>
        <end position="476"/>
    </location>
</feature>
<dbReference type="EMBL" id="JBAMMX010000027">
    <property type="protein sequence ID" value="KAK6913391.1"/>
    <property type="molecule type" value="Genomic_DNA"/>
</dbReference>
<dbReference type="GO" id="GO:0098552">
    <property type="term" value="C:side of membrane"/>
    <property type="evidence" value="ECO:0007669"/>
    <property type="project" value="UniProtKB-KW"/>
</dbReference>
<dbReference type="Proteomes" id="UP001370490">
    <property type="component" value="Unassembled WGS sequence"/>
</dbReference>
<dbReference type="GO" id="GO:0010215">
    <property type="term" value="P:cellulose microfibril organization"/>
    <property type="evidence" value="ECO:0007669"/>
    <property type="project" value="InterPro"/>
</dbReference>
<dbReference type="Pfam" id="PF04833">
    <property type="entry name" value="COBRA"/>
    <property type="match status" value="1"/>
</dbReference>
<evidence type="ECO:0000256" key="2">
    <source>
        <dbReference type="ARBA" id="ARBA00005507"/>
    </source>
</evidence>
<dbReference type="GO" id="GO:0005886">
    <property type="term" value="C:plasma membrane"/>
    <property type="evidence" value="ECO:0007669"/>
    <property type="project" value="UniProtKB-SubCell"/>
</dbReference>
<comment type="similarity">
    <text evidence="2">Belongs to the COBRA family.</text>
</comment>
<keyword evidence="4" id="KW-0732">Signal</keyword>
<sequence>KGMMRLTQMGTSLSSGMLWTGDGYAEVSQTLPKPLRGKFLTRSASWASKFDQAHDIWAGQNRPGDRAQPAYGRPNLYLVRAFRMNETCAGSNQNQQLPKIPPHSRTRMNSEVVMGKNEVLWNMMGGQATDQNDCSKFKGPALPHRCKKRPWSVDMLPGTPYNQQVTNCCKGRVINSMVQDSANAVSSFQLTIGQAGTSNTKVKLPKNFSLFAPGPGYTCGPSKVVVPPTKFLSPDGGRVKQATMTWNITCSYLQFLSQPNPTCCVSLSSFYNDTIVPCPTCSCGCQDKAPQLGTCVGSNKNGYNSPLVQCTSHMCPICVHWHLKVNHKQHWRVKITITNFNYAMNNSQWNLVVQHPNFESLTQFFSFYYDPITPYSSKINNTAMIWGIKFYNDLLMQDGNVQSELLFQKDKSKFTFEGGRAFPQKFISMVITALCRLQIPTLCVPILEQERREELISALLLHFQFPGLTLGGVVGMRKKRRGRRMRERRRRGNACCKEEEEGQSITL</sequence>
<dbReference type="InterPro" id="IPR006918">
    <property type="entry name" value="COBRA_pln"/>
</dbReference>
<feature type="domain" description="COBRA C-terminal" evidence="8">
    <location>
        <begin position="262"/>
        <end position="287"/>
    </location>
</feature>
<proteinExistence type="inferred from homology"/>
<dbReference type="AlphaFoldDB" id="A0AAN8ULI9"/>
<keyword evidence="7" id="KW-0472">Membrane</keyword>
<evidence type="ECO:0000256" key="5">
    <source>
        <dbReference type="ARBA" id="ARBA00023180"/>
    </source>
</evidence>
<evidence type="ECO:0000256" key="4">
    <source>
        <dbReference type="ARBA" id="ARBA00022729"/>
    </source>
</evidence>
<keyword evidence="3" id="KW-0336">GPI-anchor</keyword>
<keyword evidence="10" id="KW-1185">Reference proteome</keyword>
<reference evidence="9 10" key="1">
    <citation type="submission" date="2023-12" db="EMBL/GenBank/DDBJ databases">
        <title>A high-quality genome assembly for Dillenia turbinata (Dilleniales).</title>
        <authorList>
            <person name="Chanderbali A."/>
        </authorList>
    </citation>
    <scope>NUCLEOTIDE SEQUENCE [LARGE SCALE GENOMIC DNA]</scope>
    <source>
        <strain evidence="9">LSX21</strain>
        <tissue evidence="9">Leaf</tissue>
    </source>
</reference>
<comment type="subcellular location">
    <subcellularLocation>
        <location evidence="1">Cell membrane</location>
        <topology evidence="1">Lipid-anchor</topology>
        <topology evidence="1">GPI-anchor</topology>
    </subcellularLocation>
</comment>
<evidence type="ECO:0000313" key="10">
    <source>
        <dbReference type="Proteomes" id="UP001370490"/>
    </source>
</evidence>
<dbReference type="Pfam" id="PF25079">
    <property type="entry name" value="COB_C"/>
    <property type="match status" value="2"/>
</dbReference>
<feature type="domain" description="COBRA C-terminal" evidence="8">
    <location>
        <begin position="304"/>
        <end position="426"/>
    </location>
</feature>
<accession>A0AAN8ULI9</accession>
<evidence type="ECO:0000313" key="9">
    <source>
        <dbReference type="EMBL" id="KAK6913391.1"/>
    </source>
</evidence>
<feature type="non-terminal residue" evidence="9">
    <location>
        <position position="1"/>
    </location>
</feature>
<name>A0AAN8ULI9_9MAGN</name>
<evidence type="ECO:0000256" key="1">
    <source>
        <dbReference type="ARBA" id="ARBA00004609"/>
    </source>
</evidence>
<dbReference type="PANTHER" id="PTHR31673">
    <property type="entry name" value="PROTEIN COBRA"/>
    <property type="match status" value="1"/>
</dbReference>
<evidence type="ECO:0000256" key="6">
    <source>
        <dbReference type="ARBA" id="ARBA00023288"/>
    </source>
</evidence>
<organism evidence="9 10">
    <name type="scientific">Dillenia turbinata</name>
    <dbReference type="NCBI Taxonomy" id="194707"/>
    <lineage>
        <taxon>Eukaryota</taxon>
        <taxon>Viridiplantae</taxon>
        <taxon>Streptophyta</taxon>
        <taxon>Embryophyta</taxon>
        <taxon>Tracheophyta</taxon>
        <taxon>Spermatophyta</taxon>
        <taxon>Magnoliopsida</taxon>
        <taxon>eudicotyledons</taxon>
        <taxon>Gunneridae</taxon>
        <taxon>Pentapetalae</taxon>
        <taxon>Dilleniales</taxon>
        <taxon>Dilleniaceae</taxon>
        <taxon>Dillenia</taxon>
    </lineage>
</organism>
<evidence type="ECO:0000259" key="8">
    <source>
        <dbReference type="Pfam" id="PF25079"/>
    </source>
</evidence>
<keyword evidence="7" id="KW-1133">Transmembrane helix</keyword>
<dbReference type="InterPro" id="IPR056900">
    <property type="entry name" value="COB_C"/>
</dbReference>
<keyword evidence="5" id="KW-0325">Glycoprotein</keyword>
<gene>
    <name evidence="9" type="ORF">RJ641_022992</name>
</gene>
<evidence type="ECO:0000256" key="7">
    <source>
        <dbReference type="SAM" id="Phobius"/>
    </source>
</evidence>
<dbReference type="GO" id="GO:0052324">
    <property type="term" value="P:plant-type cell wall cellulose biosynthetic process"/>
    <property type="evidence" value="ECO:0007669"/>
    <property type="project" value="TreeGrafter"/>
</dbReference>
<keyword evidence="6" id="KW-0449">Lipoprotein</keyword>